<organism evidence="2 3">
    <name type="scientific">Variovorax ureilyticus</name>
    <dbReference type="NCBI Taxonomy" id="1836198"/>
    <lineage>
        <taxon>Bacteria</taxon>
        <taxon>Pseudomonadati</taxon>
        <taxon>Pseudomonadota</taxon>
        <taxon>Betaproteobacteria</taxon>
        <taxon>Burkholderiales</taxon>
        <taxon>Comamonadaceae</taxon>
        <taxon>Variovorax</taxon>
    </lineage>
</organism>
<proteinExistence type="predicted"/>
<reference evidence="2 3" key="1">
    <citation type="submission" date="2024-03" db="EMBL/GenBank/DDBJ databases">
        <title>Novel species of the genus Variovorax.</title>
        <authorList>
            <person name="Liu Q."/>
            <person name="Xin Y.-H."/>
        </authorList>
    </citation>
    <scope>NUCLEOTIDE SEQUENCE [LARGE SCALE GENOMIC DNA]</scope>
    <source>
        <strain evidence="2 3">KACC 18899</strain>
    </source>
</reference>
<dbReference type="EMBL" id="JBBKZU010000002">
    <property type="protein sequence ID" value="MEJ8810666.1"/>
    <property type="molecule type" value="Genomic_DNA"/>
</dbReference>
<name>A0ABU8VAK5_9BURK</name>
<protein>
    <recommendedName>
        <fullName evidence="4">Carboxypeptidase regulatory-like domain-containing protein</fullName>
    </recommendedName>
</protein>
<comment type="caution">
    <text evidence="2">The sequence shown here is derived from an EMBL/GenBank/DDBJ whole genome shotgun (WGS) entry which is preliminary data.</text>
</comment>
<dbReference type="RefSeq" id="WP_340355980.1">
    <property type="nucleotide sequence ID" value="NZ_JBBKZU010000002.1"/>
</dbReference>
<evidence type="ECO:0008006" key="4">
    <source>
        <dbReference type="Google" id="ProtNLM"/>
    </source>
</evidence>
<dbReference type="Proteomes" id="UP001365846">
    <property type="component" value="Unassembled WGS sequence"/>
</dbReference>
<dbReference type="PROSITE" id="PS51257">
    <property type="entry name" value="PROKAR_LIPOPROTEIN"/>
    <property type="match status" value="1"/>
</dbReference>
<evidence type="ECO:0000313" key="2">
    <source>
        <dbReference type="EMBL" id="MEJ8810666.1"/>
    </source>
</evidence>
<keyword evidence="3" id="KW-1185">Reference proteome</keyword>
<sequence length="632" mass="65663">MKSAKRWAIHGAVLALAGSLAACGGGGGGSSGLAALGTGTGTSTSTASSGSDGNGTQTSAKISGVAAVGAPLIGTVTVKDALGATRSAPIGTNGSYSIDVSGMTAPFVFRAEGSANGVRAIVHSVATQADLNGRINITQLTDLIVSNIAGQLAQNYFDNFDQSGNSSLADKALVDAEVVKLKEKLLPVLTALGVDAAIDLLHSSFTPLSDPIDKALDVIRVSYDTAANTATISNVLNTIAVVDALAVKAAAETSPATLSDANVASGATDQDLVRQVLKDFTAKFTNGSPRSADLTPLMTSGFLWSDSDRATAVAEFTSNTALVGVTFTDIEFRQIDYDNPNGVTAHLSFSVRTGSGVELGRFDNWKVRKSPTDGLWRLHGDQRSLDLEWFAVTTQHHGLPGSADCVKTGLEFNIEDPVKTNDGSTPIKYIIVQGPGLPSGGVRYEEPALGGRWLINGIGTETYLLATTCANTIAAGMSDAQIAAIPDNAQYTLTPYDSSDTLVKSPSAPSDGIYRFKIERRPLTLAEAGASGVFPVIDASTIGAFNAFPTTGGTIPFGASNLYPLSQAYVQMKRSDAGYATIDNVEQSALPNASGAISTTLSFGNAPLVASQMMWVESPDQNRRSIQTYYHK</sequence>
<feature type="chain" id="PRO_5046002426" description="Carboxypeptidase regulatory-like domain-containing protein" evidence="1">
    <location>
        <begin position="25"/>
        <end position="632"/>
    </location>
</feature>
<keyword evidence="1" id="KW-0732">Signal</keyword>
<gene>
    <name evidence="2" type="ORF">WKW77_06270</name>
</gene>
<feature type="signal peptide" evidence="1">
    <location>
        <begin position="1"/>
        <end position="24"/>
    </location>
</feature>
<evidence type="ECO:0000313" key="3">
    <source>
        <dbReference type="Proteomes" id="UP001365846"/>
    </source>
</evidence>
<evidence type="ECO:0000256" key="1">
    <source>
        <dbReference type="SAM" id="SignalP"/>
    </source>
</evidence>
<accession>A0ABU8VAK5</accession>